<keyword evidence="2" id="KW-0472">Membrane</keyword>
<evidence type="ECO:0000256" key="2">
    <source>
        <dbReference type="SAM" id="Phobius"/>
    </source>
</evidence>
<feature type="region of interest" description="Disordered" evidence="1">
    <location>
        <begin position="98"/>
        <end position="121"/>
    </location>
</feature>
<evidence type="ECO:0000313" key="4">
    <source>
        <dbReference type="Proteomes" id="UP001153269"/>
    </source>
</evidence>
<keyword evidence="2" id="KW-0812">Transmembrane</keyword>
<name>A0A9N7U7K2_PLEPL</name>
<reference evidence="3" key="1">
    <citation type="submission" date="2020-03" db="EMBL/GenBank/DDBJ databases">
        <authorList>
            <person name="Weist P."/>
        </authorList>
    </citation>
    <scope>NUCLEOTIDE SEQUENCE</scope>
</reference>
<dbReference type="Proteomes" id="UP001153269">
    <property type="component" value="Unassembled WGS sequence"/>
</dbReference>
<dbReference type="AlphaFoldDB" id="A0A9N7U7K2"/>
<keyword evidence="4" id="KW-1185">Reference proteome</keyword>
<proteinExistence type="predicted"/>
<keyword evidence="2" id="KW-1133">Transmembrane helix</keyword>
<sequence length="121" mass="13269">MLVSHYSTAEFVKWRDNSHLRPCAAAIIHKDSHAARLMLLGRLPAWRPMESSMLRYLSAPPPVVPGEGSPFGPWFHRGLLKTVVLLLFAAVLSAVLSGKTEGAREEGDKDKATGEEKAVVH</sequence>
<organism evidence="3 4">
    <name type="scientific">Pleuronectes platessa</name>
    <name type="common">European plaice</name>
    <dbReference type="NCBI Taxonomy" id="8262"/>
    <lineage>
        <taxon>Eukaryota</taxon>
        <taxon>Metazoa</taxon>
        <taxon>Chordata</taxon>
        <taxon>Craniata</taxon>
        <taxon>Vertebrata</taxon>
        <taxon>Euteleostomi</taxon>
        <taxon>Actinopterygii</taxon>
        <taxon>Neopterygii</taxon>
        <taxon>Teleostei</taxon>
        <taxon>Neoteleostei</taxon>
        <taxon>Acanthomorphata</taxon>
        <taxon>Carangaria</taxon>
        <taxon>Pleuronectiformes</taxon>
        <taxon>Pleuronectoidei</taxon>
        <taxon>Pleuronectidae</taxon>
        <taxon>Pleuronectes</taxon>
    </lineage>
</organism>
<evidence type="ECO:0000256" key="1">
    <source>
        <dbReference type="SAM" id="MobiDB-lite"/>
    </source>
</evidence>
<protein>
    <submittedName>
        <fullName evidence="3">Uncharacterized protein</fullName>
    </submittedName>
</protein>
<accession>A0A9N7U7K2</accession>
<dbReference type="EMBL" id="CADEAL010000761">
    <property type="protein sequence ID" value="CAB1424873.1"/>
    <property type="molecule type" value="Genomic_DNA"/>
</dbReference>
<feature type="transmembrane region" description="Helical" evidence="2">
    <location>
        <begin position="78"/>
        <end position="96"/>
    </location>
</feature>
<comment type="caution">
    <text evidence="3">The sequence shown here is derived from an EMBL/GenBank/DDBJ whole genome shotgun (WGS) entry which is preliminary data.</text>
</comment>
<evidence type="ECO:0000313" key="3">
    <source>
        <dbReference type="EMBL" id="CAB1424873.1"/>
    </source>
</evidence>
<gene>
    <name evidence="3" type="ORF">PLEPLA_LOCUS12802</name>
</gene>
<feature type="compositionally biased region" description="Basic and acidic residues" evidence="1">
    <location>
        <begin position="101"/>
        <end position="121"/>
    </location>
</feature>